<dbReference type="OrthoDB" id="9783139at2"/>
<dbReference type="GO" id="GO:0045892">
    <property type="term" value="P:negative regulation of DNA-templated transcription"/>
    <property type="evidence" value="ECO:0007669"/>
    <property type="project" value="UniProtKB-UniRule"/>
</dbReference>
<protein>
    <recommendedName>
        <fullName evidence="5">Heat-inducible transcription repressor HrcA</fullName>
    </recommendedName>
</protein>
<evidence type="ECO:0000256" key="4">
    <source>
        <dbReference type="ARBA" id="ARBA00023163"/>
    </source>
</evidence>
<reference evidence="7 10" key="2">
    <citation type="submission" date="2019-07" db="EMBL/GenBank/DDBJ databases">
        <title>Whole genome shotgun sequence of Staphylococcus gallinarum NBRC 109767.</title>
        <authorList>
            <person name="Hosoyama A."/>
            <person name="Uohara A."/>
            <person name="Ohji S."/>
            <person name="Ichikawa N."/>
        </authorList>
    </citation>
    <scope>NUCLEOTIDE SEQUENCE [LARGE SCALE GENOMIC DNA]</scope>
    <source>
        <strain evidence="7 10">NBRC 109767</strain>
    </source>
</reference>
<organism evidence="8 9">
    <name type="scientific">Staphylococcus gallinarum</name>
    <dbReference type="NCBI Taxonomy" id="1293"/>
    <lineage>
        <taxon>Bacteria</taxon>
        <taxon>Bacillati</taxon>
        <taxon>Bacillota</taxon>
        <taxon>Bacilli</taxon>
        <taxon>Bacillales</taxon>
        <taxon>Staphylococcaceae</taxon>
        <taxon>Staphylococcus</taxon>
    </lineage>
</organism>
<name>A0A0D0SHB3_STAGA</name>
<keyword evidence="3 5" id="KW-0346">Stress response</keyword>
<dbReference type="Proteomes" id="UP000283576">
    <property type="component" value="Unassembled WGS sequence"/>
</dbReference>
<dbReference type="GO" id="GO:0003677">
    <property type="term" value="F:DNA binding"/>
    <property type="evidence" value="ECO:0007669"/>
    <property type="project" value="InterPro"/>
</dbReference>
<dbReference type="InterPro" id="IPR036390">
    <property type="entry name" value="WH_DNA-bd_sf"/>
</dbReference>
<accession>A0A0D0SHB3</accession>
<dbReference type="PIRSF" id="PIRSF005485">
    <property type="entry name" value="HrcA"/>
    <property type="match status" value="1"/>
</dbReference>
<dbReference type="Proteomes" id="UP000321057">
    <property type="component" value="Unassembled WGS sequence"/>
</dbReference>
<comment type="function">
    <text evidence="5">Negative regulator of class I heat shock genes (grpE-dnaK-dnaJ and groELS operons). Prevents heat-shock induction of these operons.</text>
</comment>
<evidence type="ECO:0000313" key="7">
    <source>
        <dbReference type="EMBL" id="GEQ05268.1"/>
    </source>
</evidence>
<dbReference type="InterPro" id="IPR036388">
    <property type="entry name" value="WH-like_DNA-bd_sf"/>
</dbReference>
<dbReference type="Gene3D" id="3.30.450.40">
    <property type="match status" value="1"/>
</dbReference>
<evidence type="ECO:0000256" key="1">
    <source>
        <dbReference type="ARBA" id="ARBA00022491"/>
    </source>
</evidence>
<dbReference type="InterPro" id="IPR002571">
    <property type="entry name" value="HrcA"/>
</dbReference>
<dbReference type="NCBIfam" id="TIGR00331">
    <property type="entry name" value="hrcA"/>
    <property type="match status" value="1"/>
</dbReference>
<dbReference type="SUPFAM" id="SSF55781">
    <property type="entry name" value="GAF domain-like"/>
    <property type="match status" value="1"/>
</dbReference>
<evidence type="ECO:0000313" key="10">
    <source>
        <dbReference type="Proteomes" id="UP000321057"/>
    </source>
</evidence>
<dbReference type="PANTHER" id="PTHR34824">
    <property type="entry name" value="HEAT-INDUCIBLE TRANSCRIPTION REPRESSOR HRCA"/>
    <property type="match status" value="1"/>
</dbReference>
<dbReference type="InterPro" id="IPR021153">
    <property type="entry name" value="HrcA_C"/>
</dbReference>
<comment type="caution">
    <text evidence="8">The sequence shown here is derived from an EMBL/GenBank/DDBJ whole genome shotgun (WGS) entry which is preliminary data.</text>
</comment>
<proteinExistence type="inferred from homology"/>
<dbReference type="Gene3D" id="1.10.10.10">
    <property type="entry name" value="Winged helix-like DNA-binding domain superfamily/Winged helix DNA-binding domain"/>
    <property type="match status" value="1"/>
</dbReference>
<gene>
    <name evidence="5 8" type="primary">hrcA</name>
    <name evidence="8" type="ORF">BUZ01_02715</name>
    <name evidence="7" type="ORF">SGA02_10960</name>
</gene>
<dbReference type="AlphaFoldDB" id="A0A0D0SHB3"/>
<dbReference type="SUPFAM" id="SSF46785">
    <property type="entry name" value="Winged helix' DNA-binding domain"/>
    <property type="match status" value="1"/>
</dbReference>
<keyword evidence="4 5" id="KW-0804">Transcription</keyword>
<dbReference type="EMBL" id="QXRZ01000001">
    <property type="protein sequence ID" value="RIL44910.1"/>
    <property type="molecule type" value="Genomic_DNA"/>
</dbReference>
<dbReference type="HAMAP" id="MF_00081">
    <property type="entry name" value="HrcA"/>
    <property type="match status" value="1"/>
</dbReference>
<evidence type="ECO:0000256" key="2">
    <source>
        <dbReference type="ARBA" id="ARBA00023015"/>
    </source>
</evidence>
<keyword evidence="10" id="KW-1185">Reference proteome</keyword>
<evidence type="ECO:0000313" key="9">
    <source>
        <dbReference type="Proteomes" id="UP000283576"/>
    </source>
</evidence>
<dbReference type="RefSeq" id="WP_042738551.1">
    <property type="nucleotide sequence ID" value="NZ_BKAX01000003.1"/>
</dbReference>
<dbReference type="PANTHER" id="PTHR34824:SF1">
    <property type="entry name" value="HEAT-INDUCIBLE TRANSCRIPTION REPRESSOR HRCA"/>
    <property type="match status" value="1"/>
</dbReference>
<evidence type="ECO:0000256" key="5">
    <source>
        <dbReference type="HAMAP-Rule" id="MF_00081"/>
    </source>
</evidence>
<evidence type="ECO:0000313" key="8">
    <source>
        <dbReference type="EMBL" id="RIL44910.1"/>
    </source>
</evidence>
<keyword evidence="2 5" id="KW-0805">Transcription regulation</keyword>
<comment type="similarity">
    <text evidence="5">Belongs to the HrcA family.</text>
</comment>
<sequence>MISDRQLSILNAIVEDYVDLGHPIGSKTLIERHKLNVSPATIRNEMKYLEDLQLIEKTHSSSGRSPSEVGIRYYVNQLLQQTSHQQQTKIQRLNELLVSNHYDISSALSAFADELSVASQYTTLVMRPNHKKDIINNIHLIRANDYLIIMVVVFTSGHVEHLHLASQVPLTNDELTKISNFVSEKYQEWNKTEFENELNSFVKTTLEKEFIKDMLNTIEVHFDDQSNGIFMGGKVKLIDALNESNVSSIQPILQYIESNKIAQLLDDMTNASINVRIGHEIESSLSDISIVTSEYHIDDRLKGKIAVIGPTAMNYQNVIRLLNTIW</sequence>
<dbReference type="InterPro" id="IPR023120">
    <property type="entry name" value="WHTH_transcript_rep_HrcA_IDD"/>
</dbReference>
<evidence type="ECO:0000256" key="3">
    <source>
        <dbReference type="ARBA" id="ARBA00023016"/>
    </source>
</evidence>
<dbReference type="Gene3D" id="3.30.390.60">
    <property type="entry name" value="Heat-inducible transcription repressor hrca homolog, domain 3"/>
    <property type="match status" value="1"/>
</dbReference>
<dbReference type="EMBL" id="BKAX01000003">
    <property type="protein sequence ID" value="GEQ05268.1"/>
    <property type="molecule type" value="Genomic_DNA"/>
</dbReference>
<reference evidence="8 9" key="1">
    <citation type="journal article" date="2016" name="Front. Microbiol.">
        <title>Comprehensive Phylogenetic Analysis of Bovine Non-aureus Staphylococci Species Based on Whole-Genome Sequencing.</title>
        <authorList>
            <person name="Naushad S."/>
            <person name="Barkema H.W."/>
            <person name="Luby C."/>
            <person name="Condas L.A."/>
            <person name="Nobrega D.B."/>
            <person name="Carson D.A."/>
            <person name="De Buck J."/>
        </authorList>
    </citation>
    <scope>NUCLEOTIDE SEQUENCE [LARGE SCALE GENOMIC DNA]</scope>
    <source>
        <strain evidence="8 9">SNUC 1388</strain>
    </source>
</reference>
<keyword evidence="1 5" id="KW-0678">Repressor</keyword>
<evidence type="ECO:0000259" key="6">
    <source>
        <dbReference type="Pfam" id="PF01628"/>
    </source>
</evidence>
<feature type="domain" description="Heat-inducible transcription repressor HrcA C-terminal" evidence="6">
    <location>
        <begin position="107"/>
        <end position="319"/>
    </location>
</feature>
<dbReference type="InterPro" id="IPR029016">
    <property type="entry name" value="GAF-like_dom_sf"/>
</dbReference>
<dbReference type="Pfam" id="PF01628">
    <property type="entry name" value="HrcA"/>
    <property type="match status" value="1"/>
</dbReference>